<evidence type="ECO:0000313" key="2">
    <source>
        <dbReference type="Proteomes" id="UP000739284"/>
    </source>
</evidence>
<dbReference type="Proteomes" id="UP000739284">
    <property type="component" value="Unassembled WGS sequence"/>
</dbReference>
<proteinExistence type="predicted"/>
<dbReference type="EMBL" id="JAFMOY010000128">
    <property type="protein sequence ID" value="MBU9846342.1"/>
    <property type="molecule type" value="Genomic_DNA"/>
</dbReference>
<accession>A0ABS6LHP3</accession>
<evidence type="ECO:0000313" key="1">
    <source>
        <dbReference type="EMBL" id="MBU9846342.1"/>
    </source>
</evidence>
<organism evidence="1 2">
    <name type="scientific">Rahnella ecdela</name>
    <dbReference type="NCBI Taxonomy" id="2816250"/>
    <lineage>
        <taxon>Bacteria</taxon>
        <taxon>Pseudomonadati</taxon>
        <taxon>Pseudomonadota</taxon>
        <taxon>Gammaproteobacteria</taxon>
        <taxon>Enterobacterales</taxon>
        <taxon>Yersiniaceae</taxon>
        <taxon>Rahnella</taxon>
    </lineage>
</organism>
<sequence length="147" mass="17044">MRKIVVIVTVLCFALSAYFLFFRKTEIIFVHHAEGVTDIVVKNFPITQIGKIIWWENNKDSLLKKREISDVDEYGYYSVAIADIGEGFKKVSEADFSSWYSLSRNDLICFDEIKSEKRCIEKNNLMMIQNGMDKKTNYYIGGDSITK</sequence>
<protein>
    <submittedName>
        <fullName evidence="1">DUF943 family protein</fullName>
    </submittedName>
</protein>
<reference evidence="1 2" key="1">
    <citation type="submission" date="2021-03" db="EMBL/GenBank/DDBJ databases">
        <title>Five novel Rahnella species.</title>
        <authorList>
            <person name="Brady C."/>
            <person name="Asselin J."/>
            <person name="Beer S."/>
            <person name="Bruberg M.B."/>
            <person name="Crampton B."/>
            <person name="Venter S."/>
            <person name="Arnold D."/>
            <person name="Denman S."/>
        </authorList>
    </citation>
    <scope>NUCLEOTIDE SEQUENCE [LARGE SCALE GENOMIC DNA]</scope>
    <source>
        <strain evidence="1 2">FRB 231</strain>
    </source>
</reference>
<dbReference type="Pfam" id="PF06092">
    <property type="entry name" value="DUF943"/>
    <property type="match status" value="1"/>
</dbReference>
<name>A0ABS6LHP3_9GAMM</name>
<dbReference type="InterPro" id="IPR010351">
    <property type="entry name" value="DUF943"/>
</dbReference>
<keyword evidence="2" id="KW-1185">Reference proteome</keyword>
<dbReference type="RefSeq" id="WP_217149923.1">
    <property type="nucleotide sequence ID" value="NZ_JAFMOY010000128.1"/>
</dbReference>
<comment type="caution">
    <text evidence="1">The sequence shown here is derived from an EMBL/GenBank/DDBJ whole genome shotgun (WGS) entry which is preliminary data.</text>
</comment>
<gene>
    <name evidence="1" type="ORF">J1784_15120</name>
</gene>